<dbReference type="Gene3D" id="3.30.450.20">
    <property type="entry name" value="PAS domain"/>
    <property type="match status" value="1"/>
</dbReference>
<dbReference type="CDD" id="cd00130">
    <property type="entry name" value="PAS"/>
    <property type="match status" value="1"/>
</dbReference>
<dbReference type="SUPFAM" id="SSF55073">
    <property type="entry name" value="Nucleotide cyclase"/>
    <property type="match status" value="1"/>
</dbReference>
<feature type="domain" description="EAL" evidence="2">
    <location>
        <begin position="437"/>
        <end position="684"/>
    </location>
</feature>
<dbReference type="InterPro" id="IPR052155">
    <property type="entry name" value="Biofilm_reg_signaling"/>
</dbReference>
<dbReference type="SMART" id="SM00267">
    <property type="entry name" value="GGDEF"/>
    <property type="match status" value="1"/>
</dbReference>
<dbReference type="EMBL" id="AP028654">
    <property type="protein sequence ID" value="BEP29805.1"/>
    <property type="molecule type" value="Genomic_DNA"/>
</dbReference>
<dbReference type="AlphaFoldDB" id="A0AAU9E6Q3"/>
<evidence type="ECO:0000313" key="5">
    <source>
        <dbReference type="Proteomes" id="UP001321786"/>
    </source>
</evidence>
<feature type="domain" description="GGDEF" evidence="3">
    <location>
        <begin position="295"/>
        <end position="428"/>
    </location>
</feature>
<dbReference type="SUPFAM" id="SSF55785">
    <property type="entry name" value="PYP-like sensor domain (PAS domain)"/>
    <property type="match status" value="1"/>
</dbReference>
<dbReference type="InterPro" id="IPR000700">
    <property type="entry name" value="PAS-assoc_C"/>
</dbReference>
<reference evidence="4 5" key="1">
    <citation type="submission" date="2023-08" db="EMBL/GenBank/DDBJ databases">
        <title>Helicovermis profunda gen. nov., sp. nov., a novel mesophilic, fermentative bacterium within the Bacillota from a deep-sea hydrothermal vent chimney.</title>
        <authorList>
            <person name="Miyazaki U."/>
            <person name="Mizutani D."/>
            <person name="Hashimoto Y."/>
            <person name="Tame A."/>
            <person name="Sawayama S."/>
            <person name="Miyazaki J."/>
            <person name="Takai K."/>
            <person name="Nakagawa S."/>
        </authorList>
    </citation>
    <scope>NUCLEOTIDE SEQUENCE [LARGE SCALE GENOMIC DNA]</scope>
    <source>
        <strain evidence="4 5">S502</strain>
    </source>
</reference>
<dbReference type="Pfam" id="PF08447">
    <property type="entry name" value="PAS_3"/>
    <property type="match status" value="1"/>
</dbReference>
<dbReference type="InterPro" id="IPR035965">
    <property type="entry name" value="PAS-like_dom_sf"/>
</dbReference>
<dbReference type="RefSeq" id="WP_338535419.1">
    <property type="nucleotide sequence ID" value="NZ_AP028654.1"/>
</dbReference>
<dbReference type="CDD" id="cd01949">
    <property type="entry name" value="GGDEF"/>
    <property type="match status" value="1"/>
</dbReference>
<organism evidence="4 5">
    <name type="scientific">Helicovermis profundi</name>
    <dbReference type="NCBI Taxonomy" id="3065157"/>
    <lineage>
        <taxon>Bacteria</taxon>
        <taxon>Bacillati</taxon>
        <taxon>Bacillota</taxon>
        <taxon>Clostridia</taxon>
        <taxon>Helicovermis</taxon>
    </lineage>
</organism>
<dbReference type="NCBIfam" id="TIGR00254">
    <property type="entry name" value="GGDEF"/>
    <property type="match status" value="1"/>
</dbReference>
<dbReference type="Pfam" id="PF00563">
    <property type="entry name" value="EAL"/>
    <property type="match status" value="1"/>
</dbReference>
<dbReference type="PANTHER" id="PTHR44757">
    <property type="entry name" value="DIGUANYLATE CYCLASE DGCP"/>
    <property type="match status" value="1"/>
</dbReference>
<feature type="domain" description="PAC" evidence="1">
    <location>
        <begin position="200"/>
        <end position="253"/>
    </location>
</feature>
<dbReference type="SMART" id="SM00052">
    <property type="entry name" value="EAL"/>
    <property type="match status" value="1"/>
</dbReference>
<dbReference type="PANTHER" id="PTHR44757:SF2">
    <property type="entry name" value="BIOFILM ARCHITECTURE MAINTENANCE PROTEIN MBAA"/>
    <property type="match status" value="1"/>
</dbReference>
<dbReference type="Gene3D" id="3.20.20.450">
    <property type="entry name" value="EAL domain"/>
    <property type="match status" value="1"/>
</dbReference>
<dbReference type="InterPro" id="IPR000160">
    <property type="entry name" value="GGDEF_dom"/>
</dbReference>
<sequence length="684" mass="79630">MKDLIKNKNFIVFKENLLCGYLLVKPIYADGIIVDFVVIDTNLKFIELIKEERKNIIGEKLSQFDITREYIDTFITVYSLKGSILVEAYIEKLDQAFIIKASKTECDLLILSFDDIESAKAELKKYENRLFVSQKMSKTGNWELDFNSMSIWASKGAFEIYGIERKSSVLPLDLVQKSRHPEDSFVDEAIPNLLNKGIPYDVKFRIYRISDGELRYIHSIAKLEYDEFSKPSKLIGVTKDITDQVKINEELKSKISVIEKNEKKISELAYFDVLTGLPNKNYLYNNINSILEKNKMFFIIMLNIDNFKYINDTFGHLTGDKLLVIISKRLNKFVLKNDMLTRFNGDEFVYIISDKKTKEEIKELIVKISSKLSEVVFLENNRFYLTCSFGVSVFSENSINFEELLMYADSAMQISKKIGKNKYKFFDMNMKKELVRRMNIEASINIALEKNEFYMCYQPQFYTKESKRLRGFEALLRWKNSEKENVSTFELITIAEEIGKIIDIGRFVIESTIKFYKKLGKKELIASINASPIELKETDYCDFLTSIVKKYDVNPRSVEIEITESIFLENNGQALLTIENLRRSGFRIALDDFGTGYSSLSSIMNFNIDEVKIDKTFIDNYENRFIEGVLIFFDELGIESVVEGVETKKQLEFLKNTKSNCVQGYCFEKPLIERKFIEFCKKNE</sequence>
<dbReference type="Proteomes" id="UP001321786">
    <property type="component" value="Chromosome"/>
</dbReference>
<accession>A0AAU9E6Q3</accession>
<evidence type="ECO:0000259" key="3">
    <source>
        <dbReference type="PROSITE" id="PS50887"/>
    </source>
</evidence>
<dbReference type="InterPro" id="IPR043128">
    <property type="entry name" value="Rev_trsase/Diguanyl_cyclase"/>
</dbReference>
<evidence type="ECO:0000259" key="1">
    <source>
        <dbReference type="PROSITE" id="PS50113"/>
    </source>
</evidence>
<name>A0AAU9E6Q3_9FIRM</name>
<dbReference type="InterPro" id="IPR035919">
    <property type="entry name" value="EAL_sf"/>
</dbReference>
<dbReference type="Gene3D" id="3.30.70.270">
    <property type="match status" value="1"/>
</dbReference>
<evidence type="ECO:0000259" key="2">
    <source>
        <dbReference type="PROSITE" id="PS50883"/>
    </source>
</evidence>
<evidence type="ECO:0000313" key="4">
    <source>
        <dbReference type="EMBL" id="BEP29805.1"/>
    </source>
</evidence>
<dbReference type="InterPro" id="IPR000014">
    <property type="entry name" value="PAS"/>
</dbReference>
<dbReference type="KEGG" id="hprf:HLPR_21360"/>
<dbReference type="SUPFAM" id="SSF141868">
    <property type="entry name" value="EAL domain-like"/>
    <property type="match status" value="1"/>
</dbReference>
<dbReference type="InterPro" id="IPR013655">
    <property type="entry name" value="PAS_fold_3"/>
</dbReference>
<dbReference type="InterPro" id="IPR029787">
    <property type="entry name" value="Nucleotide_cyclase"/>
</dbReference>
<dbReference type="Gene3D" id="2.10.70.100">
    <property type="match status" value="1"/>
</dbReference>
<gene>
    <name evidence="4" type="ORF">HLPR_21360</name>
</gene>
<dbReference type="PROSITE" id="PS50113">
    <property type="entry name" value="PAC"/>
    <property type="match status" value="1"/>
</dbReference>
<dbReference type="InterPro" id="IPR001633">
    <property type="entry name" value="EAL_dom"/>
</dbReference>
<keyword evidence="5" id="KW-1185">Reference proteome</keyword>
<dbReference type="Pfam" id="PF00990">
    <property type="entry name" value="GGDEF"/>
    <property type="match status" value="1"/>
</dbReference>
<dbReference type="PROSITE" id="PS50883">
    <property type="entry name" value="EAL"/>
    <property type="match status" value="1"/>
</dbReference>
<protein>
    <submittedName>
        <fullName evidence="4">Uncharacterized protein</fullName>
    </submittedName>
</protein>
<dbReference type="CDD" id="cd01948">
    <property type="entry name" value="EAL"/>
    <property type="match status" value="1"/>
</dbReference>
<dbReference type="PROSITE" id="PS50887">
    <property type="entry name" value="GGDEF"/>
    <property type="match status" value="1"/>
</dbReference>
<proteinExistence type="predicted"/>